<evidence type="ECO:0000256" key="4">
    <source>
        <dbReference type="ARBA" id="ARBA00022840"/>
    </source>
</evidence>
<evidence type="ECO:0000256" key="6">
    <source>
        <dbReference type="ARBA" id="ARBA00023146"/>
    </source>
</evidence>
<dbReference type="InterPro" id="IPR004115">
    <property type="entry name" value="GAD-like_sf"/>
</dbReference>
<evidence type="ECO:0000313" key="8">
    <source>
        <dbReference type="EMBL" id="CAH1104185.1"/>
    </source>
</evidence>
<feature type="domain" description="Aminoacyl-transfer RNA synthetases class-II family profile" evidence="7">
    <location>
        <begin position="203"/>
        <end position="612"/>
    </location>
</feature>
<proteinExistence type="inferred from homology"/>
<evidence type="ECO:0000259" key="7">
    <source>
        <dbReference type="PROSITE" id="PS50862"/>
    </source>
</evidence>
<evidence type="ECO:0000256" key="5">
    <source>
        <dbReference type="ARBA" id="ARBA00022917"/>
    </source>
</evidence>
<dbReference type="GO" id="GO:0006422">
    <property type="term" value="P:aspartyl-tRNA aminoacylation"/>
    <property type="evidence" value="ECO:0007669"/>
    <property type="project" value="TreeGrafter"/>
</dbReference>
<dbReference type="GO" id="GO:0003676">
    <property type="term" value="F:nucleic acid binding"/>
    <property type="evidence" value="ECO:0007669"/>
    <property type="project" value="InterPro"/>
</dbReference>
<dbReference type="Proteomes" id="UP001153636">
    <property type="component" value="Chromosome 16"/>
</dbReference>
<keyword evidence="3" id="KW-0547">Nucleotide-binding</keyword>
<dbReference type="NCBIfam" id="NF001750">
    <property type="entry name" value="PRK00476.1"/>
    <property type="match status" value="1"/>
</dbReference>
<dbReference type="InterPro" id="IPR004365">
    <property type="entry name" value="NA-bd_OB_tRNA"/>
</dbReference>
<gene>
    <name evidence="8" type="ORF">PSYICH_LOCUS5211</name>
</gene>
<dbReference type="PRINTS" id="PR01042">
    <property type="entry name" value="TRNASYNTHASP"/>
</dbReference>
<reference evidence="8" key="1">
    <citation type="submission" date="2022-01" db="EMBL/GenBank/DDBJ databases">
        <authorList>
            <person name="King R."/>
        </authorList>
    </citation>
    <scope>NUCLEOTIDE SEQUENCE</scope>
</reference>
<name>A0A9P0CQR4_9CUCU</name>
<dbReference type="HAMAP" id="MF_00044">
    <property type="entry name" value="Asp_tRNA_synth_type1"/>
    <property type="match status" value="1"/>
</dbReference>
<dbReference type="Pfam" id="PF00152">
    <property type="entry name" value="tRNA-synt_2"/>
    <property type="match status" value="1"/>
</dbReference>
<keyword evidence="9" id="KW-1185">Reference proteome</keyword>
<dbReference type="PROSITE" id="PS50862">
    <property type="entry name" value="AA_TRNA_LIGASE_II"/>
    <property type="match status" value="1"/>
</dbReference>
<keyword evidence="6" id="KW-0030">Aminoacyl-tRNA synthetase</keyword>
<evidence type="ECO:0000256" key="3">
    <source>
        <dbReference type="ARBA" id="ARBA00022741"/>
    </source>
</evidence>
<dbReference type="GO" id="GO:0005739">
    <property type="term" value="C:mitochondrion"/>
    <property type="evidence" value="ECO:0007669"/>
    <property type="project" value="TreeGrafter"/>
</dbReference>
<dbReference type="SUPFAM" id="SSF55681">
    <property type="entry name" value="Class II aaRS and biotin synthetases"/>
    <property type="match status" value="1"/>
</dbReference>
<dbReference type="OrthoDB" id="439710at2759"/>
<keyword evidence="2" id="KW-0436">Ligase</keyword>
<dbReference type="GO" id="GO:0005524">
    <property type="term" value="F:ATP binding"/>
    <property type="evidence" value="ECO:0007669"/>
    <property type="project" value="UniProtKB-KW"/>
</dbReference>
<dbReference type="InterPro" id="IPR047089">
    <property type="entry name" value="Asp-tRNA-ligase_1_N"/>
</dbReference>
<dbReference type="SUPFAM" id="SSF55261">
    <property type="entry name" value="GAD domain-like"/>
    <property type="match status" value="1"/>
</dbReference>
<dbReference type="Gene3D" id="2.40.50.140">
    <property type="entry name" value="Nucleic acid-binding proteins"/>
    <property type="match status" value="1"/>
</dbReference>
<dbReference type="PANTHER" id="PTHR22594:SF5">
    <property type="entry name" value="ASPARTATE--TRNA LIGASE, MITOCHONDRIAL"/>
    <property type="match status" value="1"/>
</dbReference>
<dbReference type="SUPFAM" id="SSF50249">
    <property type="entry name" value="Nucleic acid-binding proteins"/>
    <property type="match status" value="1"/>
</dbReference>
<dbReference type="InterPro" id="IPR004524">
    <property type="entry name" value="Asp-tRNA-ligase_1"/>
</dbReference>
<keyword evidence="4" id="KW-0067">ATP-binding</keyword>
<dbReference type="InterPro" id="IPR006195">
    <property type="entry name" value="aa-tRNA-synth_II"/>
</dbReference>
<protein>
    <recommendedName>
        <fullName evidence="7">Aminoacyl-transfer RNA synthetases class-II family profile domain-containing protein</fullName>
    </recommendedName>
</protein>
<dbReference type="PANTHER" id="PTHR22594">
    <property type="entry name" value="ASPARTYL/LYSYL-TRNA SYNTHETASE"/>
    <property type="match status" value="1"/>
</dbReference>
<dbReference type="InterPro" id="IPR004364">
    <property type="entry name" value="Aa-tRNA-synt_II"/>
</dbReference>
<evidence type="ECO:0000256" key="2">
    <source>
        <dbReference type="ARBA" id="ARBA00022598"/>
    </source>
</evidence>
<dbReference type="EMBL" id="OV651828">
    <property type="protein sequence ID" value="CAH1104185.1"/>
    <property type="molecule type" value="Genomic_DNA"/>
</dbReference>
<dbReference type="CDD" id="cd04317">
    <property type="entry name" value="EcAspRS_like_N"/>
    <property type="match status" value="1"/>
</dbReference>
<evidence type="ECO:0000256" key="1">
    <source>
        <dbReference type="ARBA" id="ARBA00006303"/>
    </source>
</evidence>
<accession>A0A9P0CQR4</accession>
<dbReference type="AlphaFoldDB" id="A0A9P0CQR4"/>
<evidence type="ECO:0000313" key="9">
    <source>
        <dbReference type="Proteomes" id="UP001153636"/>
    </source>
</evidence>
<comment type="similarity">
    <text evidence="1">Belongs to the class-II aminoacyl-tRNA synthetase family. Type 1 subfamily.</text>
</comment>
<dbReference type="Gene3D" id="3.30.1360.30">
    <property type="entry name" value="GAD-like domain"/>
    <property type="match status" value="1"/>
</dbReference>
<dbReference type="Gene3D" id="3.30.930.10">
    <property type="entry name" value="Bira Bifunctional Protein, Domain 2"/>
    <property type="match status" value="1"/>
</dbReference>
<keyword evidence="5" id="KW-0648">Protein biosynthesis</keyword>
<dbReference type="InterPro" id="IPR002312">
    <property type="entry name" value="Asp/Asn-tRNA-synth_IIb"/>
</dbReference>
<dbReference type="InterPro" id="IPR012340">
    <property type="entry name" value="NA-bd_OB-fold"/>
</dbReference>
<dbReference type="NCBIfam" id="TIGR00459">
    <property type="entry name" value="aspS_bact"/>
    <property type="match status" value="1"/>
</dbReference>
<organism evidence="8 9">
    <name type="scientific">Psylliodes chrysocephalus</name>
    <dbReference type="NCBI Taxonomy" id="3402493"/>
    <lineage>
        <taxon>Eukaryota</taxon>
        <taxon>Metazoa</taxon>
        <taxon>Ecdysozoa</taxon>
        <taxon>Arthropoda</taxon>
        <taxon>Hexapoda</taxon>
        <taxon>Insecta</taxon>
        <taxon>Pterygota</taxon>
        <taxon>Neoptera</taxon>
        <taxon>Endopterygota</taxon>
        <taxon>Coleoptera</taxon>
        <taxon>Polyphaga</taxon>
        <taxon>Cucujiformia</taxon>
        <taxon>Chrysomeloidea</taxon>
        <taxon>Chrysomelidae</taxon>
        <taxon>Galerucinae</taxon>
        <taxon>Alticini</taxon>
        <taxon>Psylliodes</taxon>
    </lineage>
</organism>
<dbReference type="Pfam" id="PF01336">
    <property type="entry name" value="tRNA_anti-codon"/>
    <property type="match status" value="1"/>
</dbReference>
<sequence>MNTFQRFNFKQLCQCIQHFKISGINKTVYFFNFQSIRSIINTSKVSLSPLKEDINVTPTSPSKYTNRSHTCGELGSKNIGENVTLSGWLEFQRMGKFIVLRDGYGRVQLLVKENDRETQTLLSTIPYESILEVKGKVVNRPHEMINKNLPTGEIEIIIDNVKVLNKSKDILPFNIRDFQKAKEPLRMQYRYLDLRFPQMQRNMRFRSELFMKMRTFLVNNHFVDVETPTLFKATPGGAQEFIVPTRFPGQFYSLVQSPQQFKQMLMAGAIDKYFQIARCYRDEGARSDRQPEFTQLDIEMSFTGVDEVIQLIEDLIVYCLKDDLSNGNSRFKRISYDEAMETYGSDKPDTSFDFKLRNCTDLFKKNLKPDDDKNFGAYFLSFPAEYANTNNKMKEIIRKISDKCSTVKFLQIMVKNSEQFINKVGRLLGNNTAAEFLQENNISDNSLVFLAYGNKKESLSLLGKVRIEYVNFLENIAINIREKGLHFLWVVDFPLFEVSESDGRLQSAHHPFTAPHPDDLHLLQNDPLKVRALSYDLVLNGNEVGGGSIRIHDPNLQKSVLDLLKINHDTMHHMLEMLESGCPPHGGIALGLDRLLLVLLGMTSIRDVIAFPKNYEGRDPISGAPSYISDSDKKLYHIKTVDNDKK</sequence>
<dbReference type="GO" id="GO:0004815">
    <property type="term" value="F:aspartate-tRNA ligase activity"/>
    <property type="evidence" value="ECO:0007669"/>
    <property type="project" value="TreeGrafter"/>
</dbReference>
<dbReference type="InterPro" id="IPR045864">
    <property type="entry name" value="aa-tRNA-synth_II/BPL/LPL"/>
</dbReference>